<dbReference type="EMBL" id="CM000786">
    <property type="protein sequence ID" value="AQK40278.1"/>
    <property type="molecule type" value="Genomic_DNA"/>
</dbReference>
<gene>
    <name evidence="1" type="ORF">ZEAMMB73_Zm00001d023866</name>
</gene>
<dbReference type="InParanoid" id="A0A1D6IWI1"/>
<accession>A0A1D6IWI1</accession>
<organism evidence="1">
    <name type="scientific">Zea mays</name>
    <name type="common">Maize</name>
    <dbReference type="NCBI Taxonomy" id="4577"/>
    <lineage>
        <taxon>Eukaryota</taxon>
        <taxon>Viridiplantae</taxon>
        <taxon>Streptophyta</taxon>
        <taxon>Embryophyta</taxon>
        <taxon>Tracheophyta</taxon>
        <taxon>Spermatophyta</taxon>
        <taxon>Magnoliopsida</taxon>
        <taxon>Liliopsida</taxon>
        <taxon>Poales</taxon>
        <taxon>Poaceae</taxon>
        <taxon>PACMAD clade</taxon>
        <taxon>Panicoideae</taxon>
        <taxon>Andropogonodae</taxon>
        <taxon>Andropogoneae</taxon>
        <taxon>Tripsacinae</taxon>
        <taxon>Zea</taxon>
    </lineage>
</organism>
<dbReference type="ExpressionAtlas" id="A0A1D6IWI1">
    <property type="expression patterns" value="baseline"/>
</dbReference>
<dbReference type="AlphaFoldDB" id="A0A1D6IWI1"/>
<protein>
    <submittedName>
        <fullName evidence="1">Uncharacterized protein</fullName>
    </submittedName>
</protein>
<dbReference type="STRING" id="4577.A0A1D6IWI1"/>
<reference evidence="1" key="1">
    <citation type="submission" date="2015-12" db="EMBL/GenBank/DDBJ databases">
        <title>Update maize B73 reference genome by single molecule sequencing technologies.</title>
        <authorList>
            <consortium name="Maize Genome Sequencing Project"/>
            <person name="Ware D."/>
        </authorList>
    </citation>
    <scope>NUCLEOTIDE SEQUENCE</scope>
    <source>
        <tissue evidence="1">Seedling</tissue>
    </source>
</reference>
<sequence length="101" mass="11319">MAGLEDDDASHNMPHSPCTKGIIQHFVRLVKTHMEGLDNDVQVTNEKMGQLEATQIDTNTKLANVEVIVAHIDKSLATLLRRFDEMHANTNRGHEESVEDN</sequence>
<name>A0A1D6IWI1_MAIZE</name>
<evidence type="ECO:0000313" key="1">
    <source>
        <dbReference type="EMBL" id="AQK40278.1"/>
    </source>
</evidence>
<proteinExistence type="predicted"/>